<evidence type="ECO:0000313" key="2">
    <source>
        <dbReference type="EMBL" id="SMH70528.1"/>
    </source>
</evidence>
<keyword evidence="3" id="KW-1185">Reference proteome</keyword>
<dbReference type="EMBL" id="LT841358">
    <property type="protein sequence ID" value="SMH70528.1"/>
    <property type="molecule type" value="Genomic_DNA"/>
</dbReference>
<dbReference type="Proteomes" id="UP000230607">
    <property type="component" value="Chromosome 1"/>
</dbReference>
<dbReference type="OrthoDB" id="11113at2157"/>
<name>A0A2H1FCN8_9ARCH</name>
<dbReference type="RefSeq" id="WP_157926659.1">
    <property type="nucleotide sequence ID" value="NZ_LT841358.1"/>
</dbReference>
<organism evidence="2 3">
    <name type="scientific">Candidatus Nitrosotalea okcheonensis</name>
    <dbReference type="NCBI Taxonomy" id="1903276"/>
    <lineage>
        <taxon>Archaea</taxon>
        <taxon>Nitrososphaerota</taxon>
        <taxon>Nitrososphaeria</taxon>
        <taxon>Nitrosotaleales</taxon>
        <taxon>Nitrosotaleaceae</taxon>
        <taxon>Nitrosotalea</taxon>
    </lineage>
</organism>
<accession>A0A2H1FCN8</accession>
<protein>
    <submittedName>
        <fullName evidence="2">Uncharacterized protein</fullName>
    </submittedName>
</protein>
<gene>
    <name evidence="2" type="ORF">NCS_10335</name>
</gene>
<dbReference type="AlphaFoldDB" id="A0A2H1FCN8"/>
<feature type="region of interest" description="Disordered" evidence="1">
    <location>
        <begin position="1"/>
        <end position="23"/>
    </location>
</feature>
<proteinExistence type="predicted"/>
<evidence type="ECO:0000313" key="3">
    <source>
        <dbReference type="Proteomes" id="UP000230607"/>
    </source>
</evidence>
<sequence>MHHSNSHERSRDAETRNSDVSKIKNEMETADKIFYKELSSKYFLLDKFGIGQLKDMCNNLLGKGPDVEYYEDQITKKKTELPQYKEDFIHFIIDEFRFAEIKEYALKKGIVTKHFFEK</sequence>
<evidence type="ECO:0000256" key="1">
    <source>
        <dbReference type="SAM" id="MobiDB-lite"/>
    </source>
</evidence>
<reference evidence="3" key="1">
    <citation type="submission" date="2017-03" db="EMBL/GenBank/DDBJ databases">
        <authorList>
            <person name="Herbold C."/>
        </authorList>
    </citation>
    <scope>NUCLEOTIDE SEQUENCE [LARGE SCALE GENOMIC DNA]</scope>
</reference>